<name>A0A1I3UDW3_9BACT</name>
<sequence>MWAVLCIALLLPACGYQLTARAPIQLPQDSTRLYLDKVTNPTTETWIEPMLRSSLRDELTRRGNVTWVSRDEAEATVNIDVRSYSTSDSLKGRDDVTLKSAASIQMVVTFFSTKTNALIWTSGPILASESFRGASEIQSSSGTLQSTSAKREATQEAVDLAVRKVADQLGQKF</sequence>
<evidence type="ECO:0000313" key="2">
    <source>
        <dbReference type="Proteomes" id="UP000198635"/>
    </source>
</evidence>
<dbReference type="GO" id="GO:0043165">
    <property type="term" value="P:Gram-negative-bacterium-type cell outer membrane assembly"/>
    <property type="evidence" value="ECO:0007669"/>
    <property type="project" value="InterPro"/>
</dbReference>
<organism evidence="1 2">
    <name type="scientific">Desulfomicrobium apsheronum</name>
    <dbReference type="NCBI Taxonomy" id="52560"/>
    <lineage>
        <taxon>Bacteria</taxon>
        <taxon>Pseudomonadati</taxon>
        <taxon>Thermodesulfobacteriota</taxon>
        <taxon>Desulfovibrionia</taxon>
        <taxon>Desulfovibrionales</taxon>
        <taxon>Desulfomicrobiaceae</taxon>
        <taxon>Desulfomicrobium</taxon>
    </lineage>
</organism>
<gene>
    <name evidence="1" type="ORF">SAMN04488082_107132</name>
</gene>
<reference evidence="2" key="1">
    <citation type="submission" date="2016-10" db="EMBL/GenBank/DDBJ databases">
        <authorList>
            <person name="Varghese N."/>
            <person name="Submissions S."/>
        </authorList>
    </citation>
    <scope>NUCLEOTIDE SEQUENCE [LARGE SCALE GENOMIC DNA]</scope>
    <source>
        <strain evidence="2">DSM 5918</strain>
    </source>
</reference>
<dbReference type="InterPro" id="IPR007485">
    <property type="entry name" value="LPS_assembly_LptE"/>
</dbReference>
<dbReference type="GO" id="GO:0019867">
    <property type="term" value="C:outer membrane"/>
    <property type="evidence" value="ECO:0007669"/>
    <property type="project" value="InterPro"/>
</dbReference>
<keyword evidence="2" id="KW-1185">Reference proteome</keyword>
<dbReference type="EMBL" id="FORX01000007">
    <property type="protein sequence ID" value="SFJ81210.1"/>
    <property type="molecule type" value="Genomic_DNA"/>
</dbReference>
<dbReference type="Proteomes" id="UP000198635">
    <property type="component" value="Unassembled WGS sequence"/>
</dbReference>
<dbReference type="Pfam" id="PF04390">
    <property type="entry name" value="LptE"/>
    <property type="match status" value="1"/>
</dbReference>
<dbReference type="AlphaFoldDB" id="A0A1I3UDW3"/>
<evidence type="ECO:0000313" key="1">
    <source>
        <dbReference type="EMBL" id="SFJ81210.1"/>
    </source>
</evidence>
<accession>A0A1I3UDW3</accession>
<dbReference type="STRING" id="52560.SAMN04488082_107132"/>
<protein>
    <submittedName>
        <fullName evidence="1">Lipopolysaccharide-assembly</fullName>
    </submittedName>
</protein>
<dbReference type="Gene3D" id="3.30.160.150">
    <property type="entry name" value="Lipoprotein like domain"/>
    <property type="match status" value="1"/>
</dbReference>
<proteinExistence type="predicted"/>